<dbReference type="PANTHER" id="PTHR33376">
    <property type="match status" value="1"/>
</dbReference>
<dbReference type="Proteomes" id="UP000192671">
    <property type="component" value="Unassembled WGS sequence"/>
</dbReference>
<protein>
    <submittedName>
        <fullName evidence="5">C4-dicarboxylate ABC transporter</fullName>
    </submittedName>
</protein>
<accession>A0A1X0U0T4</accession>
<dbReference type="PIRSF" id="PIRSF006470">
    <property type="entry name" value="DctB"/>
    <property type="match status" value="1"/>
</dbReference>
<evidence type="ECO:0000256" key="2">
    <source>
        <dbReference type="ARBA" id="ARBA00022448"/>
    </source>
</evidence>
<gene>
    <name evidence="5" type="ORF">A3835_08485</name>
</gene>
<dbReference type="GO" id="GO:0015740">
    <property type="term" value="P:C4-dicarboxylate transport"/>
    <property type="evidence" value="ECO:0007669"/>
    <property type="project" value="TreeGrafter"/>
</dbReference>
<dbReference type="Pfam" id="PF03480">
    <property type="entry name" value="DctP"/>
    <property type="match status" value="1"/>
</dbReference>
<dbReference type="PANTHER" id="PTHR33376:SF7">
    <property type="entry name" value="C4-DICARBOXYLATE-BINDING PROTEIN DCTB"/>
    <property type="match status" value="1"/>
</dbReference>
<dbReference type="EMBL" id="LVWL01000023">
    <property type="protein sequence ID" value="ORI06395.1"/>
    <property type="molecule type" value="Genomic_DNA"/>
</dbReference>
<feature type="chain" id="PRO_5013298362" evidence="4">
    <location>
        <begin position="20"/>
        <end position="331"/>
    </location>
</feature>
<evidence type="ECO:0000313" key="6">
    <source>
        <dbReference type="Proteomes" id="UP000192671"/>
    </source>
</evidence>
<dbReference type="NCBIfam" id="NF037995">
    <property type="entry name" value="TRAP_S1"/>
    <property type="match status" value="1"/>
</dbReference>
<comment type="caution">
    <text evidence="5">The sequence shown here is derived from an EMBL/GenBank/DDBJ whole genome shotgun (WGS) entry which is preliminary data.</text>
</comment>
<dbReference type="AlphaFoldDB" id="A0A1X0U0T4"/>
<dbReference type="InterPro" id="IPR018389">
    <property type="entry name" value="DctP_fam"/>
</dbReference>
<feature type="signal peptide" evidence="4">
    <location>
        <begin position="1"/>
        <end position="19"/>
    </location>
</feature>
<evidence type="ECO:0000256" key="1">
    <source>
        <dbReference type="ARBA" id="ARBA00009023"/>
    </source>
</evidence>
<dbReference type="InterPro" id="IPR004682">
    <property type="entry name" value="TRAP_DctP"/>
</dbReference>
<organism evidence="5 6">
    <name type="scientific">Campylobacter concisus</name>
    <dbReference type="NCBI Taxonomy" id="199"/>
    <lineage>
        <taxon>Bacteria</taxon>
        <taxon>Pseudomonadati</taxon>
        <taxon>Campylobacterota</taxon>
        <taxon>Epsilonproteobacteria</taxon>
        <taxon>Campylobacterales</taxon>
        <taxon>Campylobacteraceae</taxon>
        <taxon>Campylobacter</taxon>
    </lineage>
</organism>
<evidence type="ECO:0000256" key="4">
    <source>
        <dbReference type="SAM" id="SignalP"/>
    </source>
</evidence>
<reference evidence="5 6" key="1">
    <citation type="journal article" date="2017" name="Gene Rep">
        <title>The ribosomal RNA operon (rrn) of Campylobacter concisus supports molecular typing to genomospecies level.</title>
        <authorList>
            <person name="Huq M."/>
            <person name="Van T.T.H."/>
            <person name="Gurtler V."/>
            <person name="Elshagmani E."/>
            <person name="Allemailem K.S."/>
            <person name="Smooker P.M."/>
            <person name="Istivan T.S."/>
        </authorList>
    </citation>
    <scope>NUCLEOTIDE SEQUENCE [LARGE SCALE GENOMIC DNA]</scope>
    <source>
        <strain evidence="5 6">RCH 26</strain>
    </source>
</reference>
<comment type="similarity">
    <text evidence="1">Belongs to the bacterial solute-binding protein 7 family.</text>
</comment>
<evidence type="ECO:0000256" key="3">
    <source>
        <dbReference type="ARBA" id="ARBA00022729"/>
    </source>
</evidence>
<keyword evidence="2" id="KW-0813">Transport</keyword>
<dbReference type="GO" id="GO:0055085">
    <property type="term" value="P:transmembrane transport"/>
    <property type="evidence" value="ECO:0007669"/>
    <property type="project" value="InterPro"/>
</dbReference>
<sequence length="331" mass="36792">MKFLQALLFTCAISGLAFGADKVYTIKFAHVVAASTPKGKAADFFAKRAEELSGGKLKVQVFPSAQLLDDDRVFGALKLGNVQMAAPSFSKFTPIVPQFQLFDLPFIFKDAEHLHKVQDGEVGEELKGLVTKKGFVALDYWDAGFKHFSSSKKPVLVPEDAKGQKFRIQSSKVLEEQIKVVGGNPQVLPFSEVYSALQQGVVDATENPLSNFYNSKFHEVQSSLTLSSHGYLGYLVVMSDKFWSKLPDDLKANVKQALSEATAFEREETAKEDAHVIAELEKYIAASKKLEIYKIDDAQKAEWQKVMQSIYPKFYDVIGKDLIEKTLGTKS</sequence>
<dbReference type="Gene3D" id="3.40.190.170">
    <property type="entry name" value="Bacterial extracellular solute-binding protein, family 7"/>
    <property type="match status" value="1"/>
</dbReference>
<proteinExistence type="inferred from homology"/>
<keyword evidence="3 4" id="KW-0732">Signal</keyword>
<evidence type="ECO:0000313" key="5">
    <source>
        <dbReference type="EMBL" id="ORI06395.1"/>
    </source>
</evidence>
<dbReference type="InterPro" id="IPR038404">
    <property type="entry name" value="TRAP_DctP_sf"/>
</dbReference>
<dbReference type="NCBIfam" id="TIGR00787">
    <property type="entry name" value="dctP"/>
    <property type="match status" value="1"/>
</dbReference>
<dbReference type="GO" id="GO:0030288">
    <property type="term" value="C:outer membrane-bounded periplasmic space"/>
    <property type="evidence" value="ECO:0007669"/>
    <property type="project" value="InterPro"/>
</dbReference>
<name>A0A1X0U0T4_9BACT</name>